<proteinExistence type="inferred from homology"/>
<dbReference type="Gene3D" id="1.10.260.50">
    <property type="match status" value="1"/>
</dbReference>
<feature type="region of interest" description="Disordered" evidence="3">
    <location>
        <begin position="190"/>
        <end position="231"/>
    </location>
</feature>
<dbReference type="InterPro" id="IPR015424">
    <property type="entry name" value="PyrdxlP-dep_Trfase"/>
</dbReference>
<evidence type="ECO:0000256" key="1">
    <source>
        <dbReference type="ARBA" id="ARBA00001933"/>
    </source>
</evidence>
<accession>A0ABD3QSF5</accession>
<gene>
    <name evidence="6" type="ORF">ACHAW5_001968</name>
</gene>
<evidence type="ECO:0000259" key="4">
    <source>
        <dbReference type="Pfam" id="PF00266"/>
    </source>
</evidence>
<reference evidence="6 7" key="1">
    <citation type="submission" date="2024-10" db="EMBL/GenBank/DDBJ databases">
        <title>Updated reference genomes for cyclostephanoid diatoms.</title>
        <authorList>
            <person name="Roberts W.R."/>
            <person name="Alverson A.J."/>
        </authorList>
    </citation>
    <scope>NUCLEOTIDE SEQUENCE [LARGE SCALE GENOMIC DNA]</scope>
    <source>
        <strain evidence="6 7">AJA276-08</strain>
    </source>
</reference>
<dbReference type="Proteomes" id="UP001530315">
    <property type="component" value="Unassembled WGS sequence"/>
</dbReference>
<dbReference type="InterPro" id="IPR000192">
    <property type="entry name" value="Aminotrans_V_dom"/>
</dbReference>
<dbReference type="SUPFAM" id="SSF53383">
    <property type="entry name" value="PLP-dependent transferases"/>
    <property type="match status" value="1"/>
</dbReference>
<dbReference type="Gene3D" id="3.90.1150.10">
    <property type="entry name" value="Aspartate Aminotransferase, domain 1"/>
    <property type="match status" value="1"/>
</dbReference>
<dbReference type="AlphaFoldDB" id="A0ABD3QSF5"/>
<dbReference type="InterPro" id="IPR040955">
    <property type="entry name" value="IMP2_N"/>
</dbReference>
<evidence type="ECO:0000256" key="3">
    <source>
        <dbReference type="SAM" id="MobiDB-lite"/>
    </source>
</evidence>
<dbReference type="PANTHER" id="PTHR11601">
    <property type="entry name" value="CYSTEINE DESULFURYLASE FAMILY MEMBER"/>
    <property type="match status" value="1"/>
</dbReference>
<keyword evidence="7" id="KW-1185">Reference proteome</keyword>
<dbReference type="Pfam" id="PF18590">
    <property type="entry name" value="IMP2_N"/>
    <property type="match status" value="1"/>
</dbReference>
<comment type="caution">
    <text evidence="6">The sequence shown here is derived from an EMBL/GenBank/DDBJ whole genome shotgun (WGS) entry which is preliminary data.</text>
</comment>
<evidence type="ECO:0000313" key="6">
    <source>
        <dbReference type="EMBL" id="KAL3803104.1"/>
    </source>
</evidence>
<dbReference type="Pfam" id="PF00266">
    <property type="entry name" value="Aminotran_5"/>
    <property type="match status" value="1"/>
</dbReference>
<dbReference type="EMBL" id="JALLAZ020000123">
    <property type="protein sequence ID" value="KAL3803104.1"/>
    <property type="molecule type" value="Genomic_DNA"/>
</dbReference>
<evidence type="ECO:0000313" key="7">
    <source>
        <dbReference type="Proteomes" id="UP001530315"/>
    </source>
</evidence>
<feature type="domain" description="Immune mapped protein 2 N-terminal" evidence="5">
    <location>
        <begin position="22"/>
        <end position="105"/>
    </location>
</feature>
<evidence type="ECO:0000256" key="2">
    <source>
        <dbReference type="ARBA" id="ARBA00006490"/>
    </source>
</evidence>
<comment type="cofactor">
    <cofactor evidence="1">
        <name>pyridoxal 5'-phosphate</name>
        <dbReference type="ChEBI" id="CHEBI:597326"/>
    </cofactor>
</comment>
<name>A0ABD3QSF5_9STRA</name>
<dbReference type="Gene3D" id="3.40.640.10">
    <property type="entry name" value="Type I PLP-dependent aspartate aminotransferase-like (Major domain)"/>
    <property type="match status" value="1"/>
</dbReference>
<dbReference type="InterPro" id="IPR015422">
    <property type="entry name" value="PyrdxlP-dep_Trfase_small"/>
</dbReference>
<dbReference type="PANTHER" id="PTHR11601:SF34">
    <property type="entry name" value="CYSTEINE DESULFURASE"/>
    <property type="match status" value="1"/>
</dbReference>
<protein>
    <recommendedName>
        <fullName evidence="8">Cysteine desulfurase</fullName>
    </recommendedName>
</protein>
<dbReference type="InterPro" id="IPR015421">
    <property type="entry name" value="PyrdxlP-dep_Trfase_major"/>
</dbReference>
<evidence type="ECO:0000259" key="5">
    <source>
        <dbReference type="Pfam" id="PF18590"/>
    </source>
</evidence>
<organism evidence="6 7">
    <name type="scientific">Stephanodiscus triporus</name>
    <dbReference type="NCBI Taxonomy" id="2934178"/>
    <lineage>
        <taxon>Eukaryota</taxon>
        <taxon>Sar</taxon>
        <taxon>Stramenopiles</taxon>
        <taxon>Ochrophyta</taxon>
        <taxon>Bacillariophyta</taxon>
        <taxon>Coscinodiscophyceae</taxon>
        <taxon>Thalassiosirophycidae</taxon>
        <taxon>Stephanodiscales</taxon>
        <taxon>Stephanodiscaceae</taxon>
        <taxon>Stephanodiscus</taxon>
    </lineage>
</organism>
<feature type="domain" description="Aminotransferase class V" evidence="4">
    <location>
        <begin position="246"/>
        <end position="534"/>
    </location>
</feature>
<evidence type="ECO:0008006" key="8">
    <source>
        <dbReference type="Google" id="ProtNLM"/>
    </source>
</evidence>
<sequence length="666" mass="72071">MSSELTSPSLMAVPASKSSQRCYLVNDTVTRSLIEHYSEGIVTEYLAYWTAPDERKIPKFKFTQNWGKNKLVNFVGGDIIGKTAFFSGVCQWLKKAKTFDATVVFCEQLPGWECDLYFYLGEPVDGVQLARVEYGEVFTLSNAEAVVVATHGTDFLTHDPMRSVELGKWLSEGAKLGYASKLDSVAGSAFPKTSLPSRPPPGGSGPVAKPQSVNGAVAPKPQTAVDAPAPIARRASVPPKWSPKCVNLDYNVTSPIYPQVLEAMLPFFTDHFGNPSSSHFFGQEPKNAIDKARRSLLRVIQTSPRDGTDPSSIVFTGCGAESNNLAIRLSLLSSLHKADKNGLIHVISTNVEHPAITECLNSYSAEGGGLTPKISVTYVPVDEEGIVSVDDVVNAIRPNTVLVTVMTANSEVGSVQPVFEIAKQCRKREVIFHTDAALAVGKINLRGLANSSTGADMVTLVGHNFGAPKGIAALYIRPGVLNECGRRDPENDGGALFSLGGVGTENVPYIVGMGHAAEMLFEKKRDSIGRQSDSWQVNAHHMEEMRKRLLLDIVKALDPEYSKFLLNFTQELEEEPIVIVNGPFDSEQRLPSTLSIGIKGIRSEEFLANIGNQVACSAGSISILKAMNVPWEHAVGALRFSIGPDTTEEQVVSAAKVIVKEAKRLL</sequence>
<comment type="similarity">
    <text evidence="2">Belongs to the class-V pyridoxal-phosphate-dependent aminotransferase family. NifS/IscS subfamily.</text>
</comment>